<reference evidence="1" key="1">
    <citation type="submission" date="2019-03" db="EMBL/GenBank/DDBJ databases">
        <title>Single cell metagenomics reveals metabolic interactions within the superorganism composed of flagellate Streblomastix strix and complex community of Bacteroidetes bacteria on its surface.</title>
        <authorList>
            <person name="Treitli S.C."/>
            <person name="Kolisko M."/>
            <person name="Husnik F."/>
            <person name="Keeling P."/>
            <person name="Hampl V."/>
        </authorList>
    </citation>
    <scope>NUCLEOTIDE SEQUENCE</scope>
    <source>
        <strain evidence="1">STM</strain>
    </source>
</reference>
<accession>A0A5J4SLC9</accession>
<sequence length="152" mass="17781">MIIYHGGYCSIESPEIIKGKYAKDFGTGFYCTEIKQQAVRWAKRYDTPVINIYDFVINHDLNILHFEDMTEEWLDFIVNSRSGNMQHGYDIVIGAMANDQVYNYVSDYINGVLTREQFWVLAKYKHPTHQINFCTEQALKCLTFVKSEEVTK</sequence>
<protein>
    <recommendedName>
        <fullName evidence="2">DUF3990 domain-containing protein</fullName>
    </recommendedName>
</protein>
<evidence type="ECO:0008006" key="2">
    <source>
        <dbReference type="Google" id="ProtNLM"/>
    </source>
</evidence>
<dbReference type="InterPro" id="IPR025051">
    <property type="entry name" value="DUF3990"/>
</dbReference>
<proteinExistence type="predicted"/>
<name>A0A5J4SLC9_9ZZZZ</name>
<comment type="caution">
    <text evidence="1">The sequence shown here is derived from an EMBL/GenBank/DDBJ whole genome shotgun (WGS) entry which is preliminary data.</text>
</comment>
<dbReference type="AlphaFoldDB" id="A0A5J4SLC9"/>
<gene>
    <name evidence="1" type="ORF">EZS27_005498</name>
</gene>
<organism evidence="1">
    <name type="scientific">termite gut metagenome</name>
    <dbReference type="NCBI Taxonomy" id="433724"/>
    <lineage>
        <taxon>unclassified sequences</taxon>
        <taxon>metagenomes</taxon>
        <taxon>organismal metagenomes</taxon>
    </lineage>
</organism>
<evidence type="ECO:0000313" key="1">
    <source>
        <dbReference type="EMBL" id="KAA6347024.1"/>
    </source>
</evidence>
<dbReference type="EMBL" id="SNRY01000109">
    <property type="protein sequence ID" value="KAA6347024.1"/>
    <property type="molecule type" value="Genomic_DNA"/>
</dbReference>
<dbReference type="Pfam" id="PF13151">
    <property type="entry name" value="DUF3990"/>
    <property type="match status" value="1"/>
</dbReference>